<evidence type="ECO:0000313" key="2">
    <source>
        <dbReference type="EMBL" id="WKK87305.2"/>
    </source>
</evidence>
<keyword evidence="1" id="KW-1133">Transmembrane helix</keyword>
<proteinExistence type="predicted"/>
<organism evidence="2 3">
    <name type="scientific">Marivirga arenosa</name>
    <dbReference type="NCBI Taxonomy" id="3059076"/>
    <lineage>
        <taxon>Bacteria</taxon>
        <taxon>Pseudomonadati</taxon>
        <taxon>Bacteroidota</taxon>
        <taxon>Cytophagia</taxon>
        <taxon>Cytophagales</taxon>
        <taxon>Marivirgaceae</taxon>
        <taxon>Marivirga</taxon>
    </lineage>
</organism>
<gene>
    <name evidence="2" type="ORF">QYS48_11290</name>
</gene>
<dbReference type="Proteomes" id="UP001244443">
    <property type="component" value="Chromosome"/>
</dbReference>
<evidence type="ECO:0000256" key="1">
    <source>
        <dbReference type="SAM" id="Phobius"/>
    </source>
</evidence>
<dbReference type="RefSeq" id="WP_308357512.1">
    <property type="nucleotide sequence ID" value="NZ_CP129970.2"/>
</dbReference>
<accession>A0AA49JBD9</accession>
<keyword evidence="1" id="KW-0472">Membrane</keyword>
<dbReference type="EMBL" id="CP129970">
    <property type="protein sequence ID" value="WKK87305.2"/>
    <property type="molecule type" value="Genomic_DNA"/>
</dbReference>
<keyword evidence="3" id="KW-1185">Reference proteome</keyword>
<reference evidence="2" key="1">
    <citation type="submission" date="2023-08" db="EMBL/GenBank/DDBJ databases">
        <title>Comparative genomics and taxonomic characterization of three novel marine species of genus Marivirga.</title>
        <authorList>
            <person name="Muhammad N."/>
            <person name="Kim S.-G."/>
        </authorList>
    </citation>
    <scope>NUCLEOTIDE SEQUENCE [LARGE SCALE GENOMIC DNA]</scope>
    <source>
        <strain evidence="2">ABR2-2</strain>
    </source>
</reference>
<keyword evidence="1" id="KW-0812">Transmembrane</keyword>
<sequence length="196" mass="21623">MRYLIVLFFSCFAFESLSQDTIFLKDSSEINCSIKEIKEGSLIYTRNDEISPLYELMISKVLYVEFESGRLDSLNAYRIVEQFVVENYNEADSKKAYLSGFQDGFKIYNGRSVKMATSITTFILPPLGLATTVITAGIPPNANLLIQNESPSNSYINGFQAGTILKKRKKAWQGFGLGLGITIGLSLSIALVVGAG</sequence>
<dbReference type="AlphaFoldDB" id="A0AA49JBD9"/>
<evidence type="ECO:0000313" key="3">
    <source>
        <dbReference type="Proteomes" id="UP001244443"/>
    </source>
</evidence>
<protein>
    <submittedName>
        <fullName evidence="2">Uncharacterized protein</fullName>
    </submittedName>
</protein>
<name>A0AA49JBD9_9BACT</name>
<feature type="transmembrane region" description="Helical" evidence="1">
    <location>
        <begin position="171"/>
        <end position="193"/>
    </location>
</feature>